<dbReference type="InterPro" id="IPR010394">
    <property type="entry name" value="5-nucleotidase"/>
</dbReference>
<dbReference type="eggNOG" id="ENOG502Z7TB">
    <property type="taxonomic scope" value="Bacteria"/>
</dbReference>
<gene>
    <name evidence="1" type="ORF">HLPCO_000703</name>
</gene>
<organism evidence="1 2">
    <name type="scientific">Haloplasma contractile SSD-17B</name>
    <dbReference type="NCBI Taxonomy" id="1033810"/>
    <lineage>
        <taxon>Bacteria</taxon>
        <taxon>Bacillati</taxon>
        <taxon>Mycoplasmatota</taxon>
        <taxon>Mollicutes</taxon>
        <taxon>Haloplasmatales</taxon>
        <taxon>Haloplasmataceae</taxon>
        <taxon>Haloplasma</taxon>
    </lineage>
</organism>
<dbReference type="GO" id="GO:0009117">
    <property type="term" value="P:nucleotide metabolic process"/>
    <property type="evidence" value="ECO:0007669"/>
    <property type="project" value="InterPro"/>
</dbReference>
<comment type="caution">
    <text evidence="1">The sequence shown here is derived from an EMBL/GenBank/DDBJ whole genome shotgun (WGS) entry which is preliminary data.</text>
</comment>
<dbReference type="STRING" id="1033810.HLPCO_000703"/>
<dbReference type="Proteomes" id="UP000005707">
    <property type="component" value="Unassembled WGS sequence"/>
</dbReference>
<dbReference type="RefSeq" id="WP_008826896.1">
    <property type="nucleotide sequence ID" value="NZ_AFNU02000002.1"/>
</dbReference>
<dbReference type="EMBL" id="AFNU02000002">
    <property type="protein sequence ID" value="ERJ13094.1"/>
    <property type="molecule type" value="Genomic_DNA"/>
</dbReference>
<dbReference type="AlphaFoldDB" id="U2FPX5"/>
<dbReference type="OrthoDB" id="9778569at2"/>
<reference evidence="1 2" key="2">
    <citation type="journal article" date="2013" name="PLoS ONE">
        <title>INDIGO - INtegrated Data Warehouse of MIcrobial GenOmes with Examples from the Red Sea Extremophiles.</title>
        <authorList>
            <person name="Alam I."/>
            <person name="Antunes A."/>
            <person name="Kamau A.A."/>
            <person name="Ba Alawi W."/>
            <person name="Kalkatawi M."/>
            <person name="Stingl U."/>
            <person name="Bajic V.B."/>
        </authorList>
    </citation>
    <scope>NUCLEOTIDE SEQUENCE [LARGE SCALE GENOMIC DNA]</scope>
    <source>
        <strain evidence="1 2">SSD-17B</strain>
    </source>
</reference>
<accession>U2FPX5</accession>
<dbReference type="GO" id="GO:0005737">
    <property type="term" value="C:cytoplasm"/>
    <property type="evidence" value="ECO:0007669"/>
    <property type="project" value="InterPro"/>
</dbReference>
<keyword evidence="1" id="KW-0378">Hydrolase</keyword>
<evidence type="ECO:0000313" key="2">
    <source>
        <dbReference type="Proteomes" id="UP000005707"/>
    </source>
</evidence>
<name>U2FPX5_9MOLU</name>
<evidence type="ECO:0000313" key="1">
    <source>
        <dbReference type="EMBL" id="ERJ13094.1"/>
    </source>
</evidence>
<dbReference type="PANTHER" id="PTHR31367">
    <property type="entry name" value="CYTOSOLIC 5'-NUCLEOTIDASE 1 FAMILY MEMBER"/>
    <property type="match status" value="1"/>
</dbReference>
<dbReference type="GO" id="GO:0008253">
    <property type="term" value="F:5'-nucleotidase activity"/>
    <property type="evidence" value="ECO:0007669"/>
    <property type="project" value="UniProtKB-EC"/>
</dbReference>
<reference evidence="1 2" key="1">
    <citation type="journal article" date="2011" name="J. Bacteriol.">
        <title>Genome sequence of Haloplasma contractile, an unusual contractile bacterium from a deep-sea anoxic brine lake.</title>
        <authorList>
            <person name="Antunes A."/>
            <person name="Alam I."/>
            <person name="El Dorry H."/>
            <person name="Siam R."/>
            <person name="Robertson A."/>
            <person name="Bajic V.B."/>
            <person name="Stingl U."/>
        </authorList>
    </citation>
    <scope>NUCLEOTIDE SEQUENCE [LARGE SCALE GENOMIC DNA]</scope>
    <source>
        <strain evidence="1 2">SSD-17B</strain>
    </source>
</reference>
<dbReference type="Pfam" id="PF06189">
    <property type="entry name" value="5-nucleotidase"/>
    <property type="match status" value="1"/>
</dbReference>
<protein>
    <submittedName>
        <fullName evidence="1">5'-nucleotidase protein</fullName>
        <ecNumber evidence="1">3.1.3.5</ecNumber>
    </submittedName>
</protein>
<dbReference type="GO" id="GO:0000287">
    <property type="term" value="F:magnesium ion binding"/>
    <property type="evidence" value="ECO:0007669"/>
    <property type="project" value="InterPro"/>
</dbReference>
<dbReference type="EC" id="3.1.3.5" evidence="1"/>
<dbReference type="InParanoid" id="U2FPX5"/>
<keyword evidence="2" id="KW-1185">Reference proteome</keyword>
<dbReference type="GO" id="GO:0000166">
    <property type="term" value="F:nucleotide binding"/>
    <property type="evidence" value="ECO:0007669"/>
    <property type="project" value="InterPro"/>
</dbReference>
<dbReference type="PANTHER" id="PTHR31367:SF5">
    <property type="entry name" value="CYTOSOLIC 5'-NUCLEOTIDASE 1A"/>
    <property type="match status" value="1"/>
</dbReference>
<sequence>MPYELNSPLIVGVSSSALFDLSHENTIFETRGLDEYVKYQIEHEKEILKPGPGFKLIKSLLQLNELVPEKRLVEVIIMSRNNANSSLRIFNSINHYNLDIIRAALTGGMPIKPYAEAFNINLFLSTHVTDVQDAINSNIPSGLIYNTKSKYKESNEQIKLAFDGDAVIFSDESEKIYKRDGLEAFSNHEKTNALKPLPEGPFANFLRLISQIQNEFPIDECPIRTALVTARSSPAHERVIRTLQAWDIKIDEVFFMGGVRKAEILKAFGADIFFDDQHTHLKDSANVVPSARVPYKNLSEQIELFEEGNKDQKIKNKQQDEKK</sequence>
<proteinExistence type="predicted"/>